<dbReference type="GO" id="GO:0016308">
    <property type="term" value="F:1-phosphatidylinositol-4-phosphate 5-kinase activity"/>
    <property type="evidence" value="ECO:0007669"/>
    <property type="project" value="TreeGrafter"/>
</dbReference>
<dbReference type="InterPro" id="IPR002498">
    <property type="entry name" value="PInositol-4-P-4/5-kinase_core"/>
</dbReference>
<keyword evidence="1" id="KW-0547">Nucleotide-binding</keyword>
<dbReference type="Gene3D" id="3.30.810.10">
    <property type="entry name" value="2-Layer Sandwich"/>
    <property type="match status" value="1"/>
</dbReference>
<feature type="compositionally biased region" description="Polar residues" evidence="2">
    <location>
        <begin position="407"/>
        <end position="417"/>
    </location>
</feature>
<name>A0A0B2VSC6_TOXCA</name>
<keyword evidence="1 4" id="KW-0418">Kinase</keyword>
<dbReference type="AlphaFoldDB" id="A0A0B2VSC6"/>
<feature type="domain" description="PIPK" evidence="3">
    <location>
        <begin position="131"/>
        <end position="417"/>
    </location>
</feature>
<feature type="region of interest" description="Disordered" evidence="2">
    <location>
        <begin position="397"/>
        <end position="417"/>
    </location>
</feature>
<evidence type="ECO:0000259" key="3">
    <source>
        <dbReference type="PROSITE" id="PS51455"/>
    </source>
</evidence>
<dbReference type="OrthoDB" id="70770at2759"/>
<dbReference type="Pfam" id="PF01504">
    <property type="entry name" value="PIP5K"/>
    <property type="match status" value="1"/>
</dbReference>
<dbReference type="SUPFAM" id="SSF56104">
    <property type="entry name" value="SAICAR synthase-like"/>
    <property type="match status" value="1"/>
</dbReference>
<keyword evidence="1" id="KW-0067">ATP-binding</keyword>
<dbReference type="InterPro" id="IPR023610">
    <property type="entry name" value="PInositol-4/5-P-5/4-kinase"/>
</dbReference>
<evidence type="ECO:0000256" key="1">
    <source>
        <dbReference type="PROSITE-ProRule" id="PRU00781"/>
    </source>
</evidence>
<dbReference type="GO" id="GO:0005886">
    <property type="term" value="C:plasma membrane"/>
    <property type="evidence" value="ECO:0007669"/>
    <property type="project" value="TreeGrafter"/>
</dbReference>
<accession>A0A0B2VSC6</accession>
<feature type="region of interest" description="Disordered" evidence="2">
    <location>
        <begin position="174"/>
        <end position="200"/>
    </location>
</feature>
<dbReference type="InterPro" id="IPR027483">
    <property type="entry name" value="PInositol-4-P-4/5-kinase_C_sf"/>
</dbReference>
<dbReference type="GO" id="GO:0005524">
    <property type="term" value="F:ATP binding"/>
    <property type="evidence" value="ECO:0007669"/>
    <property type="project" value="UniProtKB-UniRule"/>
</dbReference>
<dbReference type="InterPro" id="IPR027484">
    <property type="entry name" value="PInositol-4-P-5-kinase_N"/>
</dbReference>
<evidence type="ECO:0000256" key="2">
    <source>
        <dbReference type="SAM" id="MobiDB-lite"/>
    </source>
</evidence>
<dbReference type="EMBL" id="JPKZ01001124">
    <property type="protein sequence ID" value="KHN83910.1"/>
    <property type="molecule type" value="Genomic_DNA"/>
</dbReference>
<dbReference type="GO" id="GO:0046854">
    <property type="term" value="P:phosphatidylinositol phosphate biosynthetic process"/>
    <property type="evidence" value="ECO:0007669"/>
    <property type="project" value="TreeGrafter"/>
</dbReference>
<feature type="compositionally biased region" description="Polar residues" evidence="2">
    <location>
        <begin position="174"/>
        <end position="187"/>
    </location>
</feature>
<reference evidence="4 5" key="1">
    <citation type="submission" date="2014-11" db="EMBL/GenBank/DDBJ databases">
        <title>Genetic blueprint of the zoonotic pathogen Toxocara canis.</title>
        <authorList>
            <person name="Zhu X.-Q."/>
            <person name="Korhonen P.K."/>
            <person name="Cai H."/>
            <person name="Young N.D."/>
            <person name="Nejsum P."/>
            <person name="von Samson-Himmelstjerna G."/>
            <person name="Boag P.R."/>
            <person name="Tan P."/>
            <person name="Li Q."/>
            <person name="Min J."/>
            <person name="Yang Y."/>
            <person name="Wang X."/>
            <person name="Fang X."/>
            <person name="Hall R.S."/>
            <person name="Hofmann A."/>
            <person name="Sternberg P.W."/>
            <person name="Jex A.R."/>
            <person name="Gasser R.B."/>
        </authorList>
    </citation>
    <scope>NUCLEOTIDE SEQUENCE [LARGE SCALE GENOMIC DNA]</scope>
    <source>
        <strain evidence="4">PN_DK_2014</strain>
    </source>
</reference>
<dbReference type="PANTHER" id="PTHR23086:SF101">
    <property type="entry name" value="LP03320P-RELATED"/>
    <property type="match status" value="1"/>
</dbReference>
<evidence type="ECO:0000313" key="5">
    <source>
        <dbReference type="Proteomes" id="UP000031036"/>
    </source>
</evidence>
<protein>
    <submittedName>
        <fullName evidence="4">Phosphatidylinositol 4-phosphate 5-kinase type-1 alpha</fullName>
    </submittedName>
</protein>
<proteinExistence type="predicted"/>
<dbReference type="SMART" id="SM00330">
    <property type="entry name" value="PIPKc"/>
    <property type="match status" value="1"/>
</dbReference>
<dbReference type="STRING" id="6265.A0A0B2VSC6"/>
<sequence>MARTSKAASEMRSAAEEIMLSIAEGMRKTVEQMMATMAEEMRKLLVATIRDVVGSLLPKMVRTLTHSLDSILKSNSERLQTMKRDTSSDAEEQRRRRSAAFVGIAESCDLPHLRHVRDVESVAEILDELNVDGVPIKVCRMGVFNPTKHCPTKRRRGREGCSYKVKMSSSVVTFKSPQSAKHSTSEPSAPPNASGGEEWRAQEEFEKQKLGHRRIDRQGERSICTEPLKELSNAGASGSIFYVSSDDQFIIKTVQHKEAEFLQKLLPGYYMNFNQNPRTLLPKFFGLFCYQSLGKNIRLLVMNNLLPQSIKMNEKYDVKGSTYKRLASKHERAKLSPTLKDLDFVSEHPEGLLLDSAAYDALIKTISRDCLVLESFKIMDYSLLIGIHNMDLADGAAAEEEGDGGEPSTSTQVGWLC</sequence>
<gene>
    <name evidence="4" type="primary">Pip5k1a</name>
    <name evidence="4" type="ORF">Tcan_11354</name>
</gene>
<evidence type="ECO:0000313" key="4">
    <source>
        <dbReference type="EMBL" id="KHN83910.1"/>
    </source>
</evidence>
<comment type="caution">
    <text evidence="4">The sequence shown here is derived from an EMBL/GenBank/DDBJ whole genome shotgun (WGS) entry which is preliminary data.</text>
</comment>
<organism evidence="4 5">
    <name type="scientific">Toxocara canis</name>
    <name type="common">Canine roundworm</name>
    <dbReference type="NCBI Taxonomy" id="6265"/>
    <lineage>
        <taxon>Eukaryota</taxon>
        <taxon>Metazoa</taxon>
        <taxon>Ecdysozoa</taxon>
        <taxon>Nematoda</taxon>
        <taxon>Chromadorea</taxon>
        <taxon>Rhabditida</taxon>
        <taxon>Spirurina</taxon>
        <taxon>Ascaridomorpha</taxon>
        <taxon>Ascaridoidea</taxon>
        <taxon>Toxocaridae</taxon>
        <taxon>Toxocara</taxon>
    </lineage>
</organism>
<keyword evidence="1" id="KW-0808">Transferase</keyword>
<dbReference type="Gene3D" id="3.30.800.10">
    <property type="entry name" value="Phosphatidylinositol Phosphate Kinase II Beta"/>
    <property type="match status" value="1"/>
</dbReference>
<dbReference type="PANTHER" id="PTHR23086">
    <property type="entry name" value="PHOSPHATIDYLINOSITOL-4-PHOSPHATE 5-KINASE"/>
    <property type="match status" value="1"/>
</dbReference>
<dbReference type="PROSITE" id="PS51455">
    <property type="entry name" value="PIPK"/>
    <property type="match status" value="1"/>
</dbReference>
<dbReference type="Proteomes" id="UP000031036">
    <property type="component" value="Unassembled WGS sequence"/>
</dbReference>
<keyword evidence="5" id="KW-1185">Reference proteome</keyword>